<feature type="active site" description="Nucleophile" evidence="1">
    <location>
        <position position="146"/>
    </location>
</feature>
<gene>
    <name evidence="3" type="ORF">U0C82_05265</name>
</gene>
<comment type="pathway">
    <text evidence="1">Cell wall biogenesis; peptidoglycan biosynthesis.</text>
</comment>
<dbReference type="Pfam" id="PF03734">
    <property type="entry name" value="YkuD"/>
    <property type="match status" value="1"/>
</dbReference>
<keyword evidence="1" id="KW-0133">Cell shape</keyword>
<dbReference type="InterPro" id="IPR005490">
    <property type="entry name" value="LD_TPept_cat_dom"/>
</dbReference>
<accession>A0ABU5I1D0</accession>
<evidence type="ECO:0000313" key="3">
    <source>
        <dbReference type="EMBL" id="MDY8108563.1"/>
    </source>
</evidence>
<dbReference type="PANTHER" id="PTHR38589:SF1">
    <property type="entry name" value="BLR0621 PROTEIN"/>
    <property type="match status" value="1"/>
</dbReference>
<protein>
    <submittedName>
        <fullName evidence="3">L,D-transpeptidase family protein</fullName>
    </submittedName>
</protein>
<dbReference type="Proteomes" id="UP001294412">
    <property type="component" value="Unassembled WGS sequence"/>
</dbReference>
<evidence type="ECO:0000259" key="2">
    <source>
        <dbReference type="PROSITE" id="PS52029"/>
    </source>
</evidence>
<name>A0ABU5I1D0_9HYPH</name>
<proteinExistence type="predicted"/>
<dbReference type="PROSITE" id="PS52029">
    <property type="entry name" value="LD_TPASE"/>
    <property type="match status" value="1"/>
</dbReference>
<dbReference type="EMBL" id="JAXLPB010000002">
    <property type="protein sequence ID" value="MDY8108563.1"/>
    <property type="molecule type" value="Genomic_DNA"/>
</dbReference>
<feature type="active site" description="Proton donor/acceptor" evidence="1">
    <location>
        <position position="134"/>
    </location>
</feature>
<keyword evidence="1" id="KW-0961">Cell wall biogenesis/degradation</keyword>
<organism evidence="3 4">
    <name type="scientific">Fulvimarina uroteuthidis</name>
    <dbReference type="NCBI Taxonomy" id="3098149"/>
    <lineage>
        <taxon>Bacteria</taxon>
        <taxon>Pseudomonadati</taxon>
        <taxon>Pseudomonadota</taxon>
        <taxon>Alphaproteobacteria</taxon>
        <taxon>Hyphomicrobiales</taxon>
        <taxon>Aurantimonadaceae</taxon>
        <taxon>Fulvimarina</taxon>
    </lineage>
</organism>
<keyword evidence="1" id="KW-0573">Peptidoglycan synthesis</keyword>
<comment type="caution">
    <text evidence="3">The sequence shown here is derived from an EMBL/GenBank/DDBJ whole genome shotgun (WGS) entry which is preliminary data.</text>
</comment>
<sequence length="171" mass="18874">MSFLVRRSPLSPLRGILAAGPYRIPCALGRSSTTVFKAEGDGATPVARMALLSTSHRLWRMQRPDSTLPGRITRPQDGWCDAPRHAAYNRAVTLPFGASAESMARADRLYDFVVVLDWNVRSRRRHRGSAIFFHIARPGYPPTEGCVAIAPRDMLKIAPLLKPGAVLTVVR</sequence>
<feature type="domain" description="L,D-TPase catalytic" evidence="2">
    <location>
        <begin position="1"/>
        <end position="170"/>
    </location>
</feature>
<evidence type="ECO:0000256" key="1">
    <source>
        <dbReference type="PROSITE-ProRule" id="PRU01373"/>
    </source>
</evidence>
<dbReference type="CDD" id="cd16913">
    <property type="entry name" value="YkuD_like"/>
    <property type="match status" value="1"/>
</dbReference>
<reference evidence="3 4" key="1">
    <citation type="submission" date="2023-12" db="EMBL/GenBank/DDBJ databases">
        <title>Description of Novel Strain Fulvimarina sp. 2208YS6-2-32 isolated from Uroteuthis (Photololigo) edulis.</title>
        <authorList>
            <person name="Park J.-S."/>
        </authorList>
    </citation>
    <scope>NUCLEOTIDE SEQUENCE [LARGE SCALE GENOMIC DNA]</scope>
    <source>
        <strain evidence="3 4">2208YS6-2-32</strain>
    </source>
</reference>
<keyword evidence="4" id="KW-1185">Reference proteome</keyword>
<dbReference type="RefSeq" id="WP_322186039.1">
    <property type="nucleotide sequence ID" value="NZ_JAXLPB010000002.1"/>
</dbReference>
<evidence type="ECO:0000313" key="4">
    <source>
        <dbReference type="Proteomes" id="UP001294412"/>
    </source>
</evidence>
<dbReference type="PANTHER" id="PTHR38589">
    <property type="entry name" value="BLR0621 PROTEIN"/>
    <property type="match status" value="1"/>
</dbReference>